<dbReference type="OrthoDB" id="331642at2"/>
<protein>
    <submittedName>
        <fullName evidence="2">Uncharacterized protein</fullName>
    </submittedName>
</protein>
<evidence type="ECO:0000313" key="3">
    <source>
        <dbReference type="Proteomes" id="UP000231962"/>
    </source>
</evidence>
<dbReference type="RefSeq" id="WP_100712387.1">
    <property type="nucleotide sequence ID" value="NZ_NPDY01000001.1"/>
</dbReference>
<name>A0A2M9ZS76_9LEPT</name>
<evidence type="ECO:0000313" key="2">
    <source>
        <dbReference type="EMBL" id="PJZ74947.1"/>
    </source>
</evidence>
<organism evidence="2 4">
    <name type="scientific">Leptospira perolatii</name>
    <dbReference type="NCBI Taxonomy" id="2023191"/>
    <lineage>
        <taxon>Bacteria</taxon>
        <taxon>Pseudomonadati</taxon>
        <taxon>Spirochaetota</taxon>
        <taxon>Spirochaetia</taxon>
        <taxon>Leptospirales</taxon>
        <taxon>Leptospiraceae</taxon>
        <taxon>Leptospira</taxon>
    </lineage>
</organism>
<accession>A0A2M9ZS76</accession>
<dbReference type="AlphaFoldDB" id="A0A2M9ZS76"/>
<dbReference type="EMBL" id="NPDZ01000001">
    <property type="protein sequence ID" value="PJZ74947.1"/>
    <property type="molecule type" value="Genomic_DNA"/>
</dbReference>
<sequence length="77" mass="8628">MYRTNIEFVVSATNSDKPMYGILSLVIDTVDSMKSDLTNFSATEEEKKLFRSAMKDIVSGLIKLDHLVDRVKEGVAD</sequence>
<reference evidence="3 4" key="1">
    <citation type="submission" date="2017-07" db="EMBL/GenBank/DDBJ databases">
        <title>Leptospira spp. isolated from tropical soils.</title>
        <authorList>
            <person name="Thibeaux R."/>
            <person name="Iraola G."/>
            <person name="Ferres I."/>
            <person name="Bierque E."/>
            <person name="Girault D."/>
            <person name="Soupe-Gilbert M.-E."/>
            <person name="Picardeau M."/>
            <person name="Goarant C."/>
        </authorList>
    </citation>
    <scope>NUCLEOTIDE SEQUENCE [LARGE SCALE GENOMIC DNA]</scope>
    <source>
        <strain evidence="2 4">FH1-B-B1</strain>
        <strain evidence="1 3">FH1-B-C1</strain>
    </source>
</reference>
<comment type="caution">
    <text evidence="2">The sequence shown here is derived from an EMBL/GenBank/DDBJ whole genome shotgun (WGS) entry which is preliminary data.</text>
</comment>
<evidence type="ECO:0000313" key="4">
    <source>
        <dbReference type="Proteomes" id="UP000231990"/>
    </source>
</evidence>
<proteinExistence type="predicted"/>
<keyword evidence="3" id="KW-1185">Reference proteome</keyword>
<gene>
    <name evidence="1" type="ORF">CH360_02630</name>
    <name evidence="2" type="ORF">CH373_02630</name>
</gene>
<evidence type="ECO:0000313" key="1">
    <source>
        <dbReference type="EMBL" id="PJZ71413.1"/>
    </source>
</evidence>
<dbReference type="Proteomes" id="UP000231962">
    <property type="component" value="Unassembled WGS sequence"/>
</dbReference>
<dbReference type="Proteomes" id="UP000231990">
    <property type="component" value="Unassembled WGS sequence"/>
</dbReference>
<dbReference type="EMBL" id="NPDY01000001">
    <property type="protein sequence ID" value="PJZ71413.1"/>
    <property type="molecule type" value="Genomic_DNA"/>
</dbReference>